<dbReference type="AlphaFoldDB" id="A0A1Y1ZGE9"/>
<name>A0A1Y1ZGE9_9FUNG</name>
<dbReference type="EMBL" id="MCOG01000409">
    <property type="protein sequence ID" value="ORY09341.1"/>
    <property type="molecule type" value="Genomic_DNA"/>
</dbReference>
<organism evidence="2 3">
    <name type="scientific">Neocallimastix californiae</name>
    <dbReference type="NCBI Taxonomy" id="1754190"/>
    <lineage>
        <taxon>Eukaryota</taxon>
        <taxon>Fungi</taxon>
        <taxon>Fungi incertae sedis</taxon>
        <taxon>Chytridiomycota</taxon>
        <taxon>Chytridiomycota incertae sedis</taxon>
        <taxon>Neocallimastigomycetes</taxon>
        <taxon>Neocallimastigales</taxon>
        <taxon>Neocallimastigaceae</taxon>
        <taxon>Neocallimastix</taxon>
    </lineage>
</organism>
<feature type="chain" id="PRO_5012508332" description="L domain-like protein" evidence="1">
    <location>
        <begin position="27"/>
        <end position="285"/>
    </location>
</feature>
<keyword evidence="3" id="KW-1185">Reference proteome</keyword>
<comment type="caution">
    <text evidence="2">The sequence shown here is derived from an EMBL/GenBank/DDBJ whole genome shotgun (WGS) entry which is preliminary data.</text>
</comment>
<dbReference type="OrthoDB" id="1055097at2759"/>
<evidence type="ECO:0000313" key="2">
    <source>
        <dbReference type="EMBL" id="ORY09341.1"/>
    </source>
</evidence>
<dbReference type="Gene3D" id="3.80.10.10">
    <property type="entry name" value="Ribonuclease Inhibitor"/>
    <property type="match status" value="1"/>
</dbReference>
<evidence type="ECO:0008006" key="4">
    <source>
        <dbReference type="Google" id="ProtNLM"/>
    </source>
</evidence>
<feature type="signal peptide" evidence="1">
    <location>
        <begin position="1"/>
        <end position="26"/>
    </location>
</feature>
<dbReference type="Proteomes" id="UP000193920">
    <property type="component" value="Unassembled WGS sequence"/>
</dbReference>
<dbReference type="InterPro" id="IPR032675">
    <property type="entry name" value="LRR_dom_sf"/>
</dbReference>
<reference evidence="2 3" key="1">
    <citation type="submission" date="2016-08" db="EMBL/GenBank/DDBJ databases">
        <title>A Parts List for Fungal Cellulosomes Revealed by Comparative Genomics.</title>
        <authorList>
            <consortium name="DOE Joint Genome Institute"/>
            <person name="Haitjema C.H."/>
            <person name="Gilmore S.P."/>
            <person name="Henske J.K."/>
            <person name="Solomon K.V."/>
            <person name="De Groot R."/>
            <person name="Kuo A."/>
            <person name="Mondo S.J."/>
            <person name="Salamov A.A."/>
            <person name="Labutti K."/>
            <person name="Zhao Z."/>
            <person name="Chiniquy J."/>
            <person name="Barry K."/>
            <person name="Brewer H.M."/>
            <person name="Purvine S.O."/>
            <person name="Wright A.T."/>
            <person name="Boxma B."/>
            <person name="Van Alen T."/>
            <person name="Hackstein J.H."/>
            <person name="Baker S.E."/>
            <person name="Grigoriev I.V."/>
            <person name="O'Malley M.A."/>
        </authorList>
    </citation>
    <scope>NUCLEOTIDE SEQUENCE [LARGE SCALE GENOMIC DNA]</scope>
    <source>
        <strain evidence="2 3">G1</strain>
    </source>
</reference>
<gene>
    <name evidence="2" type="ORF">LY90DRAFT_518887</name>
</gene>
<proteinExistence type="predicted"/>
<keyword evidence="1" id="KW-0732">Signal</keyword>
<sequence length="285" mass="32520">MNKHKMNFFKYILVIDILSFWTVVNSQVSEDCKILNSFLKRTLNSVCCNGEMAKCDGNGNFSALSLGNSDLSEINNFDSFPIFENLKELTIGKDNLNVLPKRFFDNPLLEKLVVYESNISVIPSNYNVLNSLKEVNLEWNSLPEFPYELNKLPNLEHLYLYHNNIYGNIDLSDFKSLTQVDVAYSRVTGIYNIPKTLEVLRKNNNNEKGSKVITNSSSNDDVRVERNYNNNNNNNNINLSENEIDITNLNSNSIATNNNTNNGIENLNLNRSNDELNNITNNTLK</sequence>
<protein>
    <recommendedName>
        <fullName evidence="4">L domain-like protein</fullName>
    </recommendedName>
</protein>
<dbReference type="SUPFAM" id="SSF52058">
    <property type="entry name" value="L domain-like"/>
    <property type="match status" value="1"/>
</dbReference>
<evidence type="ECO:0000256" key="1">
    <source>
        <dbReference type="SAM" id="SignalP"/>
    </source>
</evidence>
<accession>A0A1Y1ZGE9</accession>
<evidence type="ECO:0000313" key="3">
    <source>
        <dbReference type="Proteomes" id="UP000193920"/>
    </source>
</evidence>